<keyword evidence="5" id="KW-0496">Mitochondrion</keyword>
<dbReference type="EMBL" id="MK550697">
    <property type="protein sequence ID" value="QBM09609.1"/>
    <property type="molecule type" value="Genomic_DNA"/>
</dbReference>
<reference evidence="5" key="1">
    <citation type="submission" date="2019-02" db="EMBL/GenBank/DDBJ databases">
        <authorList>
            <person name="Fang M.L."/>
            <person name="Zhang Y."/>
        </authorList>
    </citation>
    <scope>NUCLEOTIDE SEQUENCE</scope>
    <source>
        <strain evidence="5">YMF1.01838</strain>
    </source>
</reference>
<accession>A0A482DTX3</accession>
<keyword evidence="2" id="KW-0255">Endonuclease</keyword>
<dbReference type="GO" id="GO:0003677">
    <property type="term" value="F:DNA binding"/>
    <property type="evidence" value="ECO:0007669"/>
    <property type="project" value="InterPro"/>
</dbReference>
<keyword evidence="3" id="KW-0378">Hydrolase</keyword>
<feature type="domain" description="Nuclease associated modular" evidence="4">
    <location>
        <begin position="89"/>
        <end position="105"/>
    </location>
</feature>
<protein>
    <recommendedName>
        <fullName evidence="4">Nuclease associated modular domain-containing protein</fullName>
    </recommendedName>
</protein>
<name>A0A482DTX3_9PEZI</name>
<evidence type="ECO:0000313" key="5">
    <source>
        <dbReference type="EMBL" id="QBM09609.1"/>
    </source>
</evidence>
<feature type="domain" description="Nuclease associated modular" evidence="4">
    <location>
        <begin position="42"/>
        <end position="58"/>
    </location>
</feature>
<dbReference type="SUPFAM" id="SSF64496">
    <property type="entry name" value="DNA-binding domain of intron-encoded endonucleases"/>
    <property type="match status" value="1"/>
</dbReference>
<dbReference type="InterPro" id="IPR003647">
    <property type="entry name" value="Intron_nuc_1_rpt"/>
</dbReference>
<sequence length="182" mass="20752">MANFKLFIIEHTNTDNVIKREQYWINTLKPEYNIQLEAGGSTGYIHTLSSKIKMRNKALGRVISEETKKNMSLARLGYKFSETVLEKLRGKSFTAEHKAKISKALIGRGFSEERLKKHIVQVTKLKGVKLTVTEIQTGNIEKFDSITLAANNLKASRSAIQNCISKNTLFRKRYQITKDCIN</sequence>
<evidence type="ECO:0000259" key="4">
    <source>
        <dbReference type="SMART" id="SM00496"/>
    </source>
</evidence>
<proteinExistence type="predicted"/>
<dbReference type="GO" id="GO:0004519">
    <property type="term" value="F:endonuclease activity"/>
    <property type="evidence" value="ECO:0007669"/>
    <property type="project" value="UniProtKB-KW"/>
</dbReference>
<keyword evidence="1" id="KW-0540">Nuclease</keyword>
<dbReference type="SMART" id="SM00497">
    <property type="entry name" value="IENR1"/>
    <property type="match status" value="1"/>
</dbReference>
<gene>
    <name evidence="5" type="primary">orf182</name>
</gene>
<dbReference type="InterPro" id="IPR003611">
    <property type="entry name" value="NUMOD3"/>
</dbReference>
<dbReference type="SMART" id="SM00496">
    <property type="entry name" value="IENR2"/>
    <property type="match status" value="3"/>
</dbReference>
<dbReference type="NCBIfam" id="TIGR01453">
    <property type="entry name" value="grpIintron_endo"/>
    <property type="match status" value="1"/>
</dbReference>
<dbReference type="GO" id="GO:0016787">
    <property type="term" value="F:hydrolase activity"/>
    <property type="evidence" value="ECO:0007669"/>
    <property type="project" value="UniProtKB-KW"/>
</dbReference>
<evidence type="ECO:0000256" key="2">
    <source>
        <dbReference type="ARBA" id="ARBA00022759"/>
    </source>
</evidence>
<feature type="domain" description="Nuclease associated modular" evidence="4">
    <location>
        <begin position="59"/>
        <end position="75"/>
    </location>
</feature>
<evidence type="ECO:0000256" key="3">
    <source>
        <dbReference type="ARBA" id="ARBA00022801"/>
    </source>
</evidence>
<dbReference type="AlphaFoldDB" id="A0A482DTX3"/>
<dbReference type="Pfam" id="PF07460">
    <property type="entry name" value="NUMOD3"/>
    <property type="match status" value="2"/>
</dbReference>
<evidence type="ECO:0000256" key="1">
    <source>
        <dbReference type="ARBA" id="ARBA00022722"/>
    </source>
</evidence>
<dbReference type="InterPro" id="IPR006350">
    <property type="entry name" value="Intron_endoG1"/>
</dbReference>
<geneLocation type="mitochondrion" evidence="5"/>
<organism evidence="5">
    <name type="scientific">Dactylella sp</name>
    <dbReference type="NCBI Taxonomy" id="1814903"/>
    <lineage>
        <taxon>Eukaryota</taxon>
        <taxon>Fungi</taxon>
        <taxon>Dikarya</taxon>
        <taxon>Ascomycota</taxon>
        <taxon>Pezizomycotina</taxon>
        <taxon>Orbiliomycetes</taxon>
        <taxon>Orbiliales</taxon>
        <taxon>Orbiliaceae</taxon>
        <taxon>Dactylella</taxon>
    </lineage>
</organism>